<dbReference type="InterPro" id="IPR002686">
    <property type="entry name" value="Transposase_17"/>
</dbReference>
<dbReference type="eggNOG" id="COG1943">
    <property type="taxonomic scope" value="Bacteria"/>
</dbReference>
<gene>
    <name evidence="2" type="ORF">HMPREF9460_03351</name>
</gene>
<accession>A0A096B478</accession>
<dbReference type="InterPro" id="IPR052715">
    <property type="entry name" value="RAYT_transposase"/>
</dbReference>
<dbReference type="InterPro" id="IPR036515">
    <property type="entry name" value="Transposase_17_sf"/>
</dbReference>
<dbReference type="PATRIC" id="fig|742738.3.peg.3447"/>
<sequence>MRGMALPRRKPNRLPNYDYSQAGYYFITLCTKDKQPLFWQPSVGADIIRPPQGVPLSSIGRVVDEAIRAIPAHYPNVALDKFVVMPNHIHLILALAEPDGRMISAPTKPLSTVIGSMKRAAAKRAGIPLWQKSFHDHVIRGEADYRRIWNYIDANPRKWREDCYYV</sequence>
<dbReference type="GO" id="GO:0004803">
    <property type="term" value="F:transposase activity"/>
    <property type="evidence" value="ECO:0007669"/>
    <property type="project" value="InterPro"/>
</dbReference>
<dbReference type="PANTHER" id="PTHR36966:SF1">
    <property type="entry name" value="REP-ASSOCIATED TYROSINE TRANSPOSASE"/>
    <property type="match status" value="1"/>
</dbReference>
<dbReference type="HOGENOM" id="CLU_101329_0_0_9"/>
<evidence type="ECO:0000313" key="2">
    <source>
        <dbReference type="EMBL" id="KGF53810.1"/>
    </source>
</evidence>
<dbReference type="SUPFAM" id="SSF143422">
    <property type="entry name" value="Transposase IS200-like"/>
    <property type="match status" value="1"/>
</dbReference>
<dbReference type="Proteomes" id="UP000029585">
    <property type="component" value="Unassembled WGS sequence"/>
</dbReference>
<dbReference type="GO" id="GO:0006313">
    <property type="term" value="P:DNA transposition"/>
    <property type="evidence" value="ECO:0007669"/>
    <property type="project" value="InterPro"/>
</dbReference>
<dbReference type="PANTHER" id="PTHR36966">
    <property type="entry name" value="REP-ASSOCIATED TYROSINE TRANSPOSASE"/>
    <property type="match status" value="1"/>
</dbReference>
<dbReference type="SMART" id="SM01321">
    <property type="entry name" value="Y1_Tnp"/>
    <property type="match status" value="1"/>
</dbReference>
<dbReference type="EMBL" id="ADLO01000102">
    <property type="protein sequence ID" value="KGF53810.1"/>
    <property type="molecule type" value="Genomic_DNA"/>
</dbReference>
<name>A0A096B478_FLAPL</name>
<protein>
    <recommendedName>
        <fullName evidence="1">Transposase IS200-like domain-containing protein</fullName>
    </recommendedName>
</protein>
<dbReference type="AlphaFoldDB" id="A0A096B478"/>
<organism evidence="2 3">
    <name type="scientific">Flavonifractor plautii 1_3_50AFAA</name>
    <dbReference type="NCBI Taxonomy" id="742738"/>
    <lineage>
        <taxon>Bacteria</taxon>
        <taxon>Bacillati</taxon>
        <taxon>Bacillota</taxon>
        <taxon>Clostridia</taxon>
        <taxon>Eubacteriales</taxon>
        <taxon>Oscillospiraceae</taxon>
        <taxon>Flavonifractor</taxon>
    </lineage>
</organism>
<evidence type="ECO:0000313" key="3">
    <source>
        <dbReference type="Proteomes" id="UP000029585"/>
    </source>
</evidence>
<feature type="domain" description="Transposase IS200-like" evidence="1">
    <location>
        <begin position="20"/>
        <end position="155"/>
    </location>
</feature>
<proteinExistence type="predicted"/>
<reference evidence="2 3" key="1">
    <citation type="submission" date="2011-08" db="EMBL/GenBank/DDBJ databases">
        <title>The Genome Sequence of Clostridium orbiscindens 1_3_50AFAA.</title>
        <authorList>
            <consortium name="The Broad Institute Genome Sequencing Platform"/>
            <person name="Earl A."/>
            <person name="Ward D."/>
            <person name="Feldgarden M."/>
            <person name="Gevers D."/>
            <person name="Daigneault M."/>
            <person name="Strauss J."/>
            <person name="Allen-Vercoe E."/>
            <person name="Young S.K."/>
            <person name="Zeng Q."/>
            <person name="Gargeya S."/>
            <person name="Fitzgerald M."/>
            <person name="Haas B."/>
            <person name="Abouelleil A."/>
            <person name="Alvarado L."/>
            <person name="Arachchi H.M."/>
            <person name="Berlin A."/>
            <person name="Brown A."/>
            <person name="Chapman S.B."/>
            <person name="Chen Z."/>
            <person name="Dunbar C."/>
            <person name="Freedman E."/>
            <person name="Gearin G."/>
            <person name="Gellesch M."/>
            <person name="Goldberg J."/>
            <person name="Griggs A."/>
            <person name="Gujja S."/>
            <person name="Heiman D."/>
            <person name="Howarth C."/>
            <person name="Larson L."/>
            <person name="Lui A."/>
            <person name="MacDonald P.J.P."/>
            <person name="Montmayeur A."/>
            <person name="Murphy C."/>
            <person name="Neiman D."/>
            <person name="Pearson M."/>
            <person name="Priest M."/>
            <person name="Roberts A."/>
            <person name="Saif S."/>
            <person name="Shea T."/>
            <person name="Shenoy N."/>
            <person name="Sisk P."/>
            <person name="Stolte C."/>
            <person name="Sykes S."/>
            <person name="Wortman J."/>
            <person name="Nusbaum C."/>
            <person name="Birren B."/>
        </authorList>
    </citation>
    <scope>NUCLEOTIDE SEQUENCE [LARGE SCALE GENOMIC DNA]</scope>
    <source>
        <strain evidence="2 3">1_3_50AFAA</strain>
    </source>
</reference>
<comment type="caution">
    <text evidence="2">The sequence shown here is derived from an EMBL/GenBank/DDBJ whole genome shotgun (WGS) entry which is preliminary data.</text>
</comment>
<keyword evidence="3" id="KW-1185">Reference proteome</keyword>
<dbReference type="GO" id="GO:0043565">
    <property type="term" value="F:sequence-specific DNA binding"/>
    <property type="evidence" value="ECO:0007669"/>
    <property type="project" value="TreeGrafter"/>
</dbReference>
<evidence type="ECO:0000259" key="1">
    <source>
        <dbReference type="SMART" id="SM01321"/>
    </source>
</evidence>
<dbReference type="Gene3D" id="3.30.70.1290">
    <property type="entry name" value="Transposase IS200-like"/>
    <property type="match status" value="1"/>
</dbReference>